<dbReference type="Proteomes" id="UP000001311">
    <property type="component" value="Chromosome"/>
</dbReference>
<dbReference type="NCBIfam" id="NF009161">
    <property type="entry name" value="PRK12507.1"/>
    <property type="match status" value="1"/>
</dbReference>
<evidence type="ECO:0000259" key="8">
    <source>
        <dbReference type="Pfam" id="PF04039"/>
    </source>
</evidence>
<dbReference type="Pfam" id="PF04039">
    <property type="entry name" value="MnhB"/>
    <property type="match status" value="1"/>
</dbReference>
<evidence type="ECO:0000256" key="1">
    <source>
        <dbReference type="ARBA" id="ARBA00004651"/>
    </source>
</evidence>
<dbReference type="InterPro" id="IPR050622">
    <property type="entry name" value="CPA3_antiporter_subunitB"/>
</dbReference>
<reference evidence="10 11" key="1">
    <citation type="journal article" date="2007" name="Genome Res.">
        <title>Lateral gene transfer between obligate intracellular bacteria: evidence from the Rickettsia massiliae genome.</title>
        <authorList>
            <person name="Blanc G."/>
            <person name="Ogata H."/>
            <person name="Robert C."/>
            <person name="Audic S."/>
            <person name="Claverie J.-M."/>
            <person name="Raoult D."/>
        </authorList>
    </citation>
    <scope>NUCLEOTIDE SEQUENCE [LARGE SCALE GENOMIC DNA]</scope>
    <source>
        <strain evidence="11">Mtu5</strain>
    </source>
</reference>
<feature type="transmembrane region" description="Helical" evidence="7">
    <location>
        <begin position="53"/>
        <end position="71"/>
    </location>
</feature>
<evidence type="ECO:0000256" key="4">
    <source>
        <dbReference type="ARBA" id="ARBA00022692"/>
    </source>
</evidence>
<evidence type="ECO:0000313" key="11">
    <source>
        <dbReference type="Proteomes" id="UP000001311"/>
    </source>
</evidence>
<dbReference type="EMBL" id="CP000683">
    <property type="protein sequence ID" value="ABV84615.1"/>
    <property type="molecule type" value="Genomic_DNA"/>
</dbReference>
<dbReference type="NCBIfam" id="NF009159">
    <property type="entry name" value="PRK12504.1"/>
    <property type="match status" value="1"/>
</dbReference>
<dbReference type="Pfam" id="PF13244">
    <property type="entry name" value="MbhD"/>
    <property type="match status" value="1"/>
</dbReference>
<gene>
    <name evidence="10" type="primary">mnhB</name>
    <name evidence="10" type="ordered locus">RMA_0360</name>
</gene>
<protein>
    <submittedName>
        <fullName evidence="10">Multisubunit Na+/H+ antiporter, MnhB subunit</fullName>
    </submittedName>
</protein>
<keyword evidence="4 7" id="KW-0812">Transmembrane</keyword>
<feature type="domain" description="MrpA C-terminal/MbhD" evidence="9">
    <location>
        <begin position="36"/>
        <end position="100"/>
    </location>
</feature>
<dbReference type="KEGG" id="rms:RMA_0360"/>
<feature type="transmembrane region" description="Helical" evidence="7">
    <location>
        <begin position="290"/>
        <end position="312"/>
    </location>
</feature>
<dbReference type="PANTHER" id="PTHR33932:SF4">
    <property type="entry name" value="NA(+)_H(+) ANTIPORTER SUBUNIT B"/>
    <property type="match status" value="1"/>
</dbReference>
<feature type="transmembrane region" description="Helical" evidence="7">
    <location>
        <begin position="260"/>
        <end position="278"/>
    </location>
</feature>
<keyword evidence="5 7" id="KW-1133">Transmembrane helix</keyword>
<feature type="transmembrane region" description="Helical" evidence="7">
    <location>
        <begin position="77"/>
        <end position="96"/>
    </location>
</feature>
<keyword evidence="11" id="KW-1185">Reference proteome</keyword>
<dbReference type="HOGENOM" id="CLU_069132_3_0_5"/>
<sequence>MTFLLAMTLNFNNHMIVKTALNFDLGNYLLNLIVFLLILISIKIVFAKDLLNAVIAASVFSLLIGVSYLIMDAPDVAMTEAALGACLSTCVYLNLLRKLPSDLKNIERTNIIPASLICLLFVVTLAYMGLELPNYGDDNAPIHMHSSKYYIENTSRDIGVPSFVAAILASYRGYDTLGETSVILIAGIAVLLIFSRKSDDVIPRLDRGISGHSRRYKIPWSSHGMTNPIIKYITSFIIPYIILYSIYIQLNGESSPGGGFQAGVIFASSLIAYDLVYGNRKLSRYFPPNVLVCIAVLGVAIYAIVGTISLFFNDNYLNYYSLTNCINDKLLAQHIAIVIVEIGIGLTVAAIMYLIYNVFNNYE</sequence>
<dbReference type="GO" id="GO:0005886">
    <property type="term" value="C:plasma membrane"/>
    <property type="evidence" value="ECO:0007669"/>
    <property type="project" value="UniProtKB-SubCell"/>
</dbReference>
<keyword evidence="3" id="KW-1003">Cell membrane</keyword>
<feature type="transmembrane region" description="Helical" evidence="7">
    <location>
        <begin position="229"/>
        <end position="248"/>
    </location>
</feature>
<feature type="transmembrane region" description="Helical" evidence="7">
    <location>
        <begin position="108"/>
        <end position="130"/>
    </location>
</feature>
<evidence type="ECO:0000313" key="10">
    <source>
        <dbReference type="EMBL" id="ABV84615.1"/>
    </source>
</evidence>
<evidence type="ECO:0000256" key="2">
    <source>
        <dbReference type="ARBA" id="ARBA00009425"/>
    </source>
</evidence>
<dbReference type="NCBIfam" id="NF009162">
    <property type="entry name" value="PRK12508.1"/>
    <property type="match status" value="1"/>
</dbReference>
<evidence type="ECO:0000256" key="5">
    <source>
        <dbReference type="ARBA" id="ARBA00022989"/>
    </source>
</evidence>
<dbReference type="AlphaFoldDB" id="A8F129"/>
<feature type="transmembrane region" description="Helical" evidence="7">
    <location>
        <begin position="176"/>
        <end position="194"/>
    </location>
</feature>
<evidence type="ECO:0000259" key="9">
    <source>
        <dbReference type="Pfam" id="PF13244"/>
    </source>
</evidence>
<feature type="transmembrane region" description="Helical" evidence="7">
    <location>
        <begin position="28"/>
        <end position="46"/>
    </location>
</feature>
<comment type="similarity">
    <text evidence="2">Belongs to the CPA3 antiporters (TC 2.A.63) subunit B family.</text>
</comment>
<accession>A8F129</accession>
<dbReference type="InterPro" id="IPR007182">
    <property type="entry name" value="MnhB"/>
</dbReference>
<organism evidence="10 11">
    <name type="scientific">Rickettsia massiliae (strain Mtu5)</name>
    <dbReference type="NCBI Taxonomy" id="416276"/>
    <lineage>
        <taxon>Bacteria</taxon>
        <taxon>Pseudomonadati</taxon>
        <taxon>Pseudomonadota</taxon>
        <taxon>Alphaproteobacteria</taxon>
        <taxon>Rickettsiales</taxon>
        <taxon>Rickettsiaceae</taxon>
        <taxon>Rickettsieae</taxon>
        <taxon>Rickettsia</taxon>
        <taxon>spotted fever group</taxon>
    </lineage>
</organism>
<keyword evidence="6 7" id="KW-0472">Membrane</keyword>
<evidence type="ECO:0000256" key="7">
    <source>
        <dbReference type="SAM" id="Phobius"/>
    </source>
</evidence>
<feature type="transmembrane region" description="Helical" evidence="7">
    <location>
        <begin position="332"/>
        <end position="356"/>
    </location>
</feature>
<evidence type="ECO:0000256" key="3">
    <source>
        <dbReference type="ARBA" id="ARBA00022475"/>
    </source>
</evidence>
<feature type="domain" description="Na+/H+ antiporter MnhB subunit-related protein" evidence="8">
    <location>
        <begin position="229"/>
        <end position="353"/>
    </location>
</feature>
<comment type="subcellular location">
    <subcellularLocation>
        <location evidence="1">Cell membrane</location>
        <topology evidence="1">Multi-pass membrane protein</topology>
    </subcellularLocation>
</comment>
<dbReference type="InterPro" id="IPR025383">
    <property type="entry name" value="MrpA_C/MbhD"/>
</dbReference>
<evidence type="ECO:0000256" key="6">
    <source>
        <dbReference type="ARBA" id="ARBA00023136"/>
    </source>
</evidence>
<proteinExistence type="inferred from homology"/>
<dbReference type="PANTHER" id="PTHR33932">
    <property type="entry name" value="NA(+)/H(+) ANTIPORTER SUBUNIT B"/>
    <property type="match status" value="1"/>
</dbReference>
<name>A8F129_RICM5</name>